<dbReference type="AlphaFoldDB" id="A0A835U3P5"/>
<dbReference type="EMBL" id="JADDUC020000001">
    <property type="protein sequence ID" value="KAI1242624.1"/>
    <property type="molecule type" value="Genomic_DNA"/>
</dbReference>
<gene>
    <name evidence="2" type="ORF">IHE44_0000160</name>
    <name evidence="1" type="ORF">IHE44_007851</name>
</gene>
<evidence type="ECO:0000313" key="1">
    <source>
        <dbReference type="EMBL" id="KAG0134590.1"/>
    </source>
</evidence>
<dbReference type="EMBL" id="JADDUC010000004">
    <property type="protein sequence ID" value="KAG0134590.1"/>
    <property type="molecule type" value="Genomic_DNA"/>
</dbReference>
<protein>
    <submittedName>
        <fullName evidence="1">Uncharacterized protein</fullName>
    </submittedName>
</protein>
<sequence>MVAALLRLDVKEGTGALQCLVSAVSAQSRALCQERFPLLLLAHWPMSEGIVPAGVQIAQPQSVTKAWLSRAVQVQLIHYPASSIEEGLPLDCEPPGQSDAVEPRESGLDGWDLSLVTLFVFKFYYVNLSHSATRGYKNTSIITKLFSEKKDYTTTVRRTPQNYVVEEKENGSANCCFTLSPGRLRDGGGEPFVTKTFRQFAPEPLSPIASVGYMATQMGNCSVRSFFHFLPSPVGCSDLLTMAVSVWELNEQQRRSQGLKRVAQCGSEHVGQACLKPELSFKLPDLKERTFYPWIEKRLCGQDTVLTINSVHEFHVCLSSTCSVMNSCLSLLESNCGPSLYGVYEDDGAFNKLQGSFLGSLYPKIPQDLQRLVSLENLKVLGLEKMWCGGREQSYCRTYPISLLEFAAPPEVCVAVAAEHQAVFTRDRALGTEHSVASPGTGLCPTGLGDIVLGISVILRSCDALWWKLYLHCLQFRAGCGESQACPGAEL</sequence>
<name>A0A835U3P5_9PASS</name>
<keyword evidence="3" id="KW-1185">Reference proteome</keyword>
<evidence type="ECO:0000313" key="3">
    <source>
        <dbReference type="Proteomes" id="UP000618051"/>
    </source>
</evidence>
<accession>A0A835U3P5</accession>
<evidence type="ECO:0000313" key="2">
    <source>
        <dbReference type="EMBL" id="KAI1242624.1"/>
    </source>
</evidence>
<reference evidence="2 3" key="2">
    <citation type="journal article" date="2021" name="J. Hered.">
        <title>Feather Gene Expression Elucidates the Developmental Basis of Plumage Iridescence in African Starlings.</title>
        <authorList>
            <person name="Rubenstein D.R."/>
            <person name="Corvelo A."/>
            <person name="MacManes M.D."/>
            <person name="Maia R."/>
            <person name="Narzisi G."/>
            <person name="Rousaki A."/>
            <person name="Vandenabeele P."/>
            <person name="Shawkey M.D."/>
            <person name="Solomon J."/>
        </authorList>
    </citation>
    <scope>NUCLEOTIDE SEQUENCE [LARGE SCALE GENOMIC DNA]</scope>
    <source>
        <strain evidence="2">SS15</strain>
    </source>
</reference>
<proteinExistence type="predicted"/>
<organism evidence="1">
    <name type="scientific">Lamprotornis superbus</name>
    <dbReference type="NCBI Taxonomy" id="245042"/>
    <lineage>
        <taxon>Eukaryota</taxon>
        <taxon>Metazoa</taxon>
        <taxon>Chordata</taxon>
        <taxon>Craniata</taxon>
        <taxon>Vertebrata</taxon>
        <taxon>Euteleostomi</taxon>
        <taxon>Archelosauria</taxon>
        <taxon>Archosauria</taxon>
        <taxon>Dinosauria</taxon>
        <taxon>Saurischia</taxon>
        <taxon>Theropoda</taxon>
        <taxon>Coelurosauria</taxon>
        <taxon>Aves</taxon>
        <taxon>Neognathae</taxon>
        <taxon>Neoaves</taxon>
        <taxon>Telluraves</taxon>
        <taxon>Australaves</taxon>
        <taxon>Passeriformes</taxon>
        <taxon>Sturnidae</taxon>
        <taxon>Lamprotornis</taxon>
    </lineage>
</organism>
<reference evidence="1" key="1">
    <citation type="submission" date="2020-10" db="EMBL/GenBank/DDBJ databases">
        <title>Feather gene expression reveals the developmental basis of iridescence in African starlings.</title>
        <authorList>
            <person name="Rubenstein D.R."/>
        </authorList>
    </citation>
    <scope>NUCLEOTIDE SEQUENCE</scope>
    <source>
        <strain evidence="1">SS15</strain>
        <tissue evidence="1">Liver</tissue>
    </source>
</reference>
<comment type="caution">
    <text evidence="1">The sequence shown here is derived from an EMBL/GenBank/DDBJ whole genome shotgun (WGS) entry which is preliminary data.</text>
</comment>
<reference evidence="2" key="3">
    <citation type="submission" date="2022-01" db="EMBL/GenBank/DDBJ databases">
        <authorList>
            <person name="Rubenstein D.R."/>
        </authorList>
    </citation>
    <scope>NUCLEOTIDE SEQUENCE</scope>
    <source>
        <strain evidence="2">SS15</strain>
        <tissue evidence="2">Liver</tissue>
    </source>
</reference>
<dbReference type="Proteomes" id="UP000618051">
    <property type="component" value="Unassembled WGS sequence"/>
</dbReference>